<dbReference type="Proteomes" id="UP000613768">
    <property type="component" value="Unassembled WGS sequence"/>
</dbReference>
<evidence type="ECO:0000256" key="1">
    <source>
        <dbReference type="ARBA" id="ARBA00022485"/>
    </source>
</evidence>
<dbReference type="AlphaFoldDB" id="A0AAW3ZI88"/>
<reference evidence="7 8" key="1">
    <citation type="submission" date="2020-09" db="EMBL/GenBank/DDBJ databases">
        <title>Pseudoxanthomonas sp. CAU 1598 isolated from sand of Yaerae Beach.</title>
        <authorList>
            <person name="Kim W."/>
        </authorList>
    </citation>
    <scope>NUCLEOTIDE SEQUENCE [LARGE SCALE GENOMIC DNA]</scope>
    <source>
        <strain evidence="7 8">CAU 1598</strain>
    </source>
</reference>
<dbReference type="InterPro" id="IPR004017">
    <property type="entry name" value="Cys_rich_dom"/>
</dbReference>
<feature type="domain" description="4Fe-4S ferredoxin-type" evidence="6">
    <location>
        <begin position="8"/>
        <end position="38"/>
    </location>
</feature>
<comment type="caution">
    <text evidence="7">The sequence shown here is derived from an EMBL/GenBank/DDBJ whole genome shotgun (WGS) entry which is preliminary data.</text>
</comment>
<evidence type="ECO:0000256" key="3">
    <source>
        <dbReference type="ARBA" id="ARBA00022737"/>
    </source>
</evidence>
<keyword evidence="4" id="KW-0408">Iron</keyword>
<keyword evidence="8" id="KW-1185">Reference proteome</keyword>
<dbReference type="GO" id="GO:0016491">
    <property type="term" value="F:oxidoreductase activity"/>
    <property type="evidence" value="ECO:0007669"/>
    <property type="project" value="UniProtKB-ARBA"/>
</dbReference>
<organism evidence="7 8">
    <name type="scientific">Pseudomarimonas arenosa</name>
    <dbReference type="NCBI Taxonomy" id="2774145"/>
    <lineage>
        <taxon>Bacteria</taxon>
        <taxon>Pseudomonadati</taxon>
        <taxon>Pseudomonadota</taxon>
        <taxon>Gammaproteobacteria</taxon>
        <taxon>Lysobacterales</taxon>
        <taxon>Lysobacteraceae</taxon>
        <taxon>Pseudomarimonas</taxon>
    </lineage>
</organism>
<gene>
    <name evidence="7" type="ORF">IFO71_04260</name>
</gene>
<dbReference type="Pfam" id="PF02754">
    <property type="entry name" value="CCG"/>
    <property type="match status" value="2"/>
</dbReference>
<dbReference type="GO" id="GO:0051539">
    <property type="term" value="F:4 iron, 4 sulfur cluster binding"/>
    <property type="evidence" value="ECO:0007669"/>
    <property type="project" value="UniProtKB-KW"/>
</dbReference>
<evidence type="ECO:0000256" key="2">
    <source>
        <dbReference type="ARBA" id="ARBA00022723"/>
    </source>
</evidence>
<dbReference type="GO" id="GO:0046872">
    <property type="term" value="F:metal ion binding"/>
    <property type="evidence" value="ECO:0007669"/>
    <property type="project" value="UniProtKB-KW"/>
</dbReference>
<evidence type="ECO:0000259" key="6">
    <source>
        <dbReference type="PROSITE" id="PS51379"/>
    </source>
</evidence>
<dbReference type="PROSITE" id="PS51379">
    <property type="entry name" value="4FE4S_FER_2"/>
    <property type="match status" value="2"/>
</dbReference>
<dbReference type="Gene3D" id="1.10.1060.10">
    <property type="entry name" value="Alpha-helical ferredoxin"/>
    <property type="match status" value="1"/>
</dbReference>
<dbReference type="PANTHER" id="PTHR32479">
    <property type="entry name" value="GLYCOLATE OXIDASE IRON-SULFUR SUBUNIT"/>
    <property type="match status" value="1"/>
</dbReference>
<keyword evidence="1" id="KW-0004">4Fe-4S</keyword>
<name>A0AAW3ZI88_9GAMM</name>
<keyword evidence="2" id="KW-0479">Metal-binding</keyword>
<evidence type="ECO:0000313" key="8">
    <source>
        <dbReference type="Proteomes" id="UP000613768"/>
    </source>
</evidence>
<keyword evidence="3" id="KW-0677">Repeat</keyword>
<dbReference type="InterPro" id="IPR017900">
    <property type="entry name" value="4Fe4S_Fe_S_CS"/>
</dbReference>
<dbReference type="Pfam" id="PF13183">
    <property type="entry name" value="Fer4_8"/>
    <property type="match status" value="1"/>
</dbReference>
<keyword evidence="5" id="KW-0411">Iron-sulfur</keyword>
<evidence type="ECO:0000256" key="4">
    <source>
        <dbReference type="ARBA" id="ARBA00023004"/>
    </source>
</evidence>
<dbReference type="InterPro" id="IPR009051">
    <property type="entry name" value="Helical_ferredxn"/>
</dbReference>
<dbReference type="InterPro" id="IPR017896">
    <property type="entry name" value="4Fe4S_Fe-S-bd"/>
</dbReference>
<protein>
    <submittedName>
        <fullName evidence="7">4Fe-4S dicluster domain-containing protein</fullName>
    </submittedName>
</protein>
<evidence type="ECO:0000313" key="7">
    <source>
        <dbReference type="EMBL" id="MBD8524949.1"/>
    </source>
</evidence>
<sequence length="381" mass="41613">MKALLDDRRTIALADHCVQCGLCLPHCPTYRAERCESESPRGRVVLIKALANAHEPDLSSVAALSLDRCLGCRQCESACPAGVEYGQLLIAGRARLGGRKRLPLRAQALLWLIEHPFWLHIALRMASHWPGPKSLRARATAPHPGWHASQTPSRGQVVLFTGCLADRLDAAPHAAAVRCLNRRGWNVWVTPPRFCCGSLHDHAGLPGEGAGLRLRLQGELRAAGQFAAVVSCASGCIEALGAAVAPSPVFEVMRFLDQQPPPSSHSAGPGSADLRVLRQIPCTLRAANQADVGSSTLNNAGITWQDMPADCCGAGGWNSWLEPARAQRRFRPLHEWLNQHDARMIISHNIGCRLHLQQQLGRQFHLLHPIELLDRLEQESP</sequence>
<dbReference type="SUPFAM" id="SSF46548">
    <property type="entry name" value="alpha-helical ferredoxin"/>
    <property type="match status" value="1"/>
</dbReference>
<dbReference type="EMBL" id="JACYTR010000005">
    <property type="protein sequence ID" value="MBD8524949.1"/>
    <property type="molecule type" value="Genomic_DNA"/>
</dbReference>
<proteinExistence type="predicted"/>
<feature type="domain" description="4Fe-4S ferredoxin-type" evidence="6">
    <location>
        <begin position="60"/>
        <end position="83"/>
    </location>
</feature>
<dbReference type="PROSITE" id="PS00198">
    <property type="entry name" value="4FE4S_FER_1"/>
    <property type="match status" value="1"/>
</dbReference>
<evidence type="ECO:0000256" key="5">
    <source>
        <dbReference type="ARBA" id="ARBA00023014"/>
    </source>
</evidence>
<accession>A0AAW3ZI88</accession>